<dbReference type="InterPro" id="IPR029030">
    <property type="entry name" value="Caspase-like_dom_sf"/>
</dbReference>
<dbReference type="SUPFAM" id="SSF52129">
    <property type="entry name" value="Caspase-like"/>
    <property type="match status" value="1"/>
</dbReference>
<dbReference type="Pfam" id="PF19964">
    <property type="entry name" value="EAD11"/>
    <property type="match status" value="1"/>
</dbReference>
<evidence type="ECO:0000313" key="10">
    <source>
        <dbReference type="Proteomes" id="UP001337305"/>
    </source>
</evidence>
<dbReference type="InterPro" id="IPR023828">
    <property type="entry name" value="Peptidase_S8_Ser-AS"/>
</dbReference>
<organism evidence="9 10">
    <name type="scientific">Flavivirga spongiicola</name>
    <dbReference type="NCBI Taxonomy" id="421621"/>
    <lineage>
        <taxon>Bacteria</taxon>
        <taxon>Pseudomonadati</taxon>
        <taxon>Bacteroidota</taxon>
        <taxon>Flavobacteriia</taxon>
        <taxon>Flavobacteriales</taxon>
        <taxon>Flavobacteriaceae</taxon>
        <taxon>Flavivirga</taxon>
    </lineage>
</organism>
<evidence type="ECO:0000259" key="6">
    <source>
        <dbReference type="Pfam" id="PF00082"/>
    </source>
</evidence>
<dbReference type="Gene3D" id="3.40.50.200">
    <property type="entry name" value="Peptidase S8/S53 domain"/>
    <property type="match status" value="1"/>
</dbReference>
<dbReference type="PROSITE" id="PS00138">
    <property type="entry name" value="SUBTILASE_SER"/>
    <property type="match status" value="1"/>
</dbReference>
<gene>
    <name evidence="9" type="ORF">N1F79_22200</name>
</gene>
<dbReference type="Gene3D" id="3.40.50.1460">
    <property type="match status" value="1"/>
</dbReference>
<comment type="similarity">
    <text evidence="1 5">Belongs to the peptidase S8 family.</text>
</comment>
<evidence type="ECO:0000256" key="3">
    <source>
        <dbReference type="ARBA" id="ARBA00022801"/>
    </source>
</evidence>
<sequence length="837" mass="94159">MDNFSQLRKAKERVWNKVQKDRCIKIAHIDTGYQPNHPGLPKFMTKGISFLKDENKGPAIDVTKDSFQEQDGHGTATMSILAGKKISINHNGISFNDELGAIPFAEIIPIRICDTVALIRSQNFVKAIDYAIDIGCEVVTMSMAGAPTNQWAQAINRAYEAGVTIVTAAGNSWNREFKKLLPKKTLYPARWERVISATGVTANHLPYVFKAQINTKTEGGETMQGNFGPKRVMDNSIAAYTPNTVWATMNQEKNNIFYRLDGGGTSSATPQIAAAAALWLSFHRQEIESNLDPSEKWKKVEAVKYALFKSADKSYEKYKKYYGQGILKANDSLDVFPDWNTLKRSKKARCSLNGILDLLGIMLRLKGNQNESEEMMYSTEILQLLHMEPNLHTYLDIDEDKTWSSEQKREIIEKLINSEKTSNSLKKRLNSIVEDLECLNLSNAYALLIGVGGHDIPVTVDDAKVLGELLKNSQKAAYKKENVKVLVNEEANRLNVLSSLEDIVEKVEAEDDATVIIYYSGHGGKIQNESSNDYYLLTHGANSLDRENTMVNGKEFSNLINKINAKKMLVMLDCCHASGMIDERPLLKLKSSDNDMVNSNVELLKRLKTGEGKVFITSCDDDEQSVILPEAKNSLFTEVVLEALEGYASNGEPYVSMIDLLYHVLREVPKRVEEYNHIQRPIINNIQKLSSDYFLCKSSTDISKAGKINEQVLSELVKSYNLTNAHKEIDISKISQSASSISSYNEAKKLISSIRKDISLNNVNKSISPLLKLSKSHFKSHFNGIIMLSGEYNDLLSRKQKGIIDDTNYRIWLAQIKHKVLTYLDMFENEPDTFDDF</sequence>
<feature type="domain" description="Peptidase C14 caspase" evidence="7">
    <location>
        <begin position="445"/>
        <end position="684"/>
    </location>
</feature>
<evidence type="ECO:0000313" key="9">
    <source>
        <dbReference type="EMBL" id="MEF3835853.1"/>
    </source>
</evidence>
<dbReference type="InterPro" id="IPR045439">
    <property type="entry name" value="EAD11"/>
</dbReference>
<dbReference type="EMBL" id="JAODOP010000004">
    <property type="protein sequence ID" value="MEF3835853.1"/>
    <property type="molecule type" value="Genomic_DNA"/>
</dbReference>
<dbReference type="InterPro" id="IPR015500">
    <property type="entry name" value="Peptidase_S8_subtilisin-rel"/>
</dbReference>
<comment type="caution">
    <text evidence="9">The sequence shown here is derived from an EMBL/GenBank/DDBJ whole genome shotgun (WGS) entry which is preliminary data.</text>
</comment>
<dbReference type="Pfam" id="PF00082">
    <property type="entry name" value="Peptidase_S8"/>
    <property type="match status" value="1"/>
</dbReference>
<dbReference type="InterPro" id="IPR036852">
    <property type="entry name" value="Peptidase_S8/S53_dom_sf"/>
</dbReference>
<keyword evidence="3 5" id="KW-0378">Hydrolase</keyword>
<keyword evidence="4 5" id="KW-0720">Serine protease</keyword>
<feature type="active site" description="Charge relay system" evidence="5">
    <location>
        <position position="73"/>
    </location>
</feature>
<feature type="active site" description="Charge relay system" evidence="5">
    <location>
        <position position="30"/>
    </location>
</feature>
<evidence type="ECO:0000259" key="8">
    <source>
        <dbReference type="Pfam" id="PF19964"/>
    </source>
</evidence>
<reference evidence="9 10" key="1">
    <citation type="submission" date="2022-09" db="EMBL/GenBank/DDBJ databases">
        <title>Genome sequencing of Flavivirga sp. MEBiC05379.</title>
        <authorList>
            <person name="Oh H.-M."/>
            <person name="Kwon K.K."/>
            <person name="Park M.J."/>
            <person name="Yang S.-H."/>
        </authorList>
    </citation>
    <scope>NUCLEOTIDE SEQUENCE [LARGE SCALE GENOMIC DNA]</scope>
    <source>
        <strain evidence="9 10">MEBiC05379</strain>
    </source>
</reference>
<dbReference type="PRINTS" id="PR00723">
    <property type="entry name" value="SUBTILISIN"/>
</dbReference>
<dbReference type="InterPro" id="IPR050131">
    <property type="entry name" value="Peptidase_S8_subtilisin-like"/>
</dbReference>
<name>A0ABU7XYP7_9FLAO</name>
<evidence type="ECO:0000256" key="1">
    <source>
        <dbReference type="ARBA" id="ARBA00011073"/>
    </source>
</evidence>
<dbReference type="PANTHER" id="PTHR43806:SF11">
    <property type="entry name" value="CEREVISIN-RELATED"/>
    <property type="match status" value="1"/>
</dbReference>
<dbReference type="PANTHER" id="PTHR43806">
    <property type="entry name" value="PEPTIDASE S8"/>
    <property type="match status" value="1"/>
</dbReference>
<evidence type="ECO:0000256" key="4">
    <source>
        <dbReference type="ARBA" id="ARBA00022825"/>
    </source>
</evidence>
<evidence type="ECO:0000259" key="7">
    <source>
        <dbReference type="Pfam" id="PF00656"/>
    </source>
</evidence>
<keyword evidence="10" id="KW-1185">Reference proteome</keyword>
<dbReference type="RefSeq" id="WP_303308130.1">
    <property type="nucleotide sequence ID" value="NZ_JAODOP010000004.1"/>
</dbReference>
<evidence type="ECO:0000256" key="2">
    <source>
        <dbReference type="ARBA" id="ARBA00022670"/>
    </source>
</evidence>
<accession>A0ABU7XYP7</accession>
<protein>
    <submittedName>
        <fullName evidence="9">S8 family serine peptidase</fullName>
    </submittedName>
</protein>
<dbReference type="SUPFAM" id="SSF52743">
    <property type="entry name" value="Subtilisin-like"/>
    <property type="match status" value="1"/>
</dbReference>
<keyword evidence="2 5" id="KW-0645">Protease</keyword>
<dbReference type="Proteomes" id="UP001337305">
    <property type="component" value="Unassembled WGS sequence"/>
</dbReference>
<feature type="domain" description="Effector-associated" evidence="8">
    <location>
        <begin position="750"/>
        <end position="827"/>
    </location>
</feature>
<dbReference type="PROSITE" id="PS51892">
    <property type="entry name" value="SUBTILASE"/>
    <property type="match status" value="1"/>
</dbReference>
<dbReference type="InterPro" id="IPR000209">
    <property type="entry name" value="Peptidase_S8/S53_dom"/>
</dbReference>
<feature type="active site" description="Charge relay system" evidence="5">
    <location>
        <position position="266"/>
    </location>
</feature>
<dbReference type="CDD" id="cd00306">
    <property type="entry name" value="Peptidases_S8_S53"/>
    <property type="match status" value="1"/>
</dbReference>
<evidence type="ECO:0000256" key="5">
    <source>
        <dbReference type="PROSITE-ProRule" id="PRU01240"/>
    </source>
</evidence>
<dbReference type="InterPro" id="IPR011600">
    <property type="entry name" value="Pept_C14_caspase"/>
</dbReference>
<dbReference type="Pfam" id="PF00656">
    <property type="entry name" value="Peptidase_C14"/>
    <property type="match status" value="1"/>
</dbReference>
<proteinExistence type="inferred from homology"/>
<feature type="domain" description="Peptidase S8/S53" evidence="6">
    <location>
        <begin position="24"/>
        <end position="325"/>
    </location>
</feature>